<keyword evidence="2" id="KW-1185">Reference proteome</keyword>
<gene>
    <name evidence="1" type="ORF">MSHI_19440</name>
</gene>
<evidence type="ECO:0000313" key="2">
    <source>
        <dbReference type="Proteomes" id="UP000467236"/>
    </source>
</evidence>
<sequence>MRAPLRAVIRRANRARTRRDALLVVLRVSTGGSGASNTDRDTGADSVGGATACVVLWSSATVVTSDLEDIAKALVAR</sequence>
<dbReference type="Proteomes" id="UP000467236">
    <property type="component" value="Chromosome"/>
</dbReference>
<dbReference type="AlphaFoldDB" id="A0A7I7MP71"/>
<dbReference type="EMBL" id="AP022575">
    <property type="protein sequence ID" value="BBX74038.1"/>
    <property type="molecule type" value="Genomic_DNA"/>
</dbReference>
<dbReference type="KEGG" id="mshj:MSHI_19440"/>
<accession>A0A7I7MP71</accession>
<name>A0A7I7MP71_9MYCO</name>
<organism evidence="1 2">
    <name type="scientific">Mycobacterium shinjukuense</name>
    <dbReference type="NCBI Taxonomy" id="398694"/>
    <lineage>
        <taxon>Bacteria</taxon>
        <taxon>Bacillati</taxon>
        <taxon>Actinomycetota</taxon>
        <taxon>Actinomycetes</taxon>
        <taxon>Mycobacteriales</taxon>
        <taxon>Mycobacteriaceae</taxon>
        <taxon>Mycobacterium</taxon>
    </lineage>
</organism>
<protein>
    <submittedName>
        <fullName evidence="1">Uncharacterized protein</fullName>
    </submittedName>
</protein>
<evidence type="ECO:0000313" key="1">
    <source>
        <dbReference type="EMBL" id="BBX74038.1"/>
    </source>
</evidence>
<reference evidence="1 2" key="1">
    <citation type="journal article" date="2019" name="Emerg. Microbes Infect.">
        <title>Comprehensive subspecies identification of 175 nontuberculous mycobacteria species based on 7547 genomic profiles.</title>
        <authorList>
            <person name="Matsumoto Y."/>
            <person name="Kinjo T."/>
            <person name="Motooka D."/>
            <person name="Nabeya D."/>
            <person name="Jung N."/>
            <person name="Uechi K."/>
            <person name="Horii T."/>
            <person name="Iida T."/>
            <person name="Fujita J."/>
            <person name="Nakamura S."/>
        </authorList>
    </citation>
    <scope>NUCLEOTIDE SEQUENCE [LARGE SCALE GENOMIC DNA]</scope>
    <source>
        <strain evidence="1 2">JCM 14233</strain>
    </source>
</reference>
<proteinExistence type="predicted"/>